<dbReference type="AlphaFoldDB" id="A0A939SQ65"/>
<protein>
    <submittedName>
        <fullName evidence="1">Uncharacterized protein</fullName>
    </submittedName>
</protein>
<evidence type="ECO:0000313" key="2">
    <source>
        <dbReference type="Proteomes" id="UP000664002"/>
    </source>
</evidence>
<reference evidence="1" key="1">
    <citation type="submission" date="2021-03" db="EMBL/GenBank/DDBJ databases">
        <title>Molecular epidemiology and mechanisms of colistin and carbapenem resistance in Enterobacteriaceae from clinical isolates, the environment and porcine samples in Pretoria, South Africa.</title>
        <authorList>
            <person name="Bogoshi D."/>
            <person name="Mbelle N.M."/>
            <person name="Naidoo V."/>
            <person name="Osei Sekyere J."/>
        </authorList>
    </citation>
    <scope>NUCLEOTIDE SEQUENCE</scope>
    <source>
        <strain evidence="1">C027</strain>
    </source>
</reference>
<gene>
    <name evidence="1" type="ORF">J4730_00735</name>
</gene>
<comment type="caution">
    <text evidence="1">The sequence shown here is derived from an EMBL/GenBank/DDBJ whole genome shotgun (WGS) entry which is preliminary data.</text>
</comment>
<evidence type="ECO:0000313" key="1">
    <source>
        <dbReference type="EMBL" id="MBO1997101.1"/>
    </source>
</evidence>
<dbReference type="EMBL" id="JAGETM010000001">
    <property type="protein sequence ID" value="MBO1997101.1"/>
    <property type="molecule type" value="Genomic_DNA"/>
</dbReference>
<name>A0A939SQ65_KLEPN</name>
<sequence>MGHKFITACGCGVVKKWKNTALPLRDDTAAIAGKLSEICSRSGVERIVFGITTQKQSVIDCAGAI</sequence>
<accession>A0A939SQ65</accession>
<proteinExistence type="predicted"/>
<organism evidence="1 2">
    <name type="scientific">Klebsiella pneumoniae</name>
    <dbReference type="NCBI Taxonomy" id="573"/>
    <lineage>
        <taxon>Bacteria</taxon>
        <taxon>Pseudomonadati</taxon>
        <taxon>Pseudomonadota</taxon>
        <taxon>Gammaproteobacteria</taxon>
        <taxon>Enterobacterales</taxon>
        <taxon>Enterobacteriaceae</taxon>
        <taxon>Klebsiella/Raoultella group</taxon>
        <taxon>Klebsiella</taxon>
        <taxon>Klebsiella pneumoniae complex</taxon>
    </lineage>
</organism>
<dbReference type="Proteomes" id="UP000664002">
    <property type="component" value="Unassembled WGS sequence"/>
</dbReference>